<dbReference type="EMBL" id="AP035881">
    <property type="protein sequence ID" value="BFP43725.1"/>
    <property type="molecule type" value="Genomic_DNA"/>
</dbReference>
<evidence type="ECO:0000259" key="1">
    <source>
        <dbReference type="Pfam" id="PF25297"/>
    </source>
</evidence>
<evidence type="ECO:0000313" key="2">
    <source>
        <dbReference type="EMBL" id="BFP43725.1"/>
    </source>
</evidence>
<organism evidence="2">
    <name type="scientific">Kitasatospora sp. CMC57</name>
    <dbReference type="NCBI Taxonomy" id="3231513"/>
    <lineage>
        <taxon>Bacteria</taxon>
        <taxon>Bacillati</taxon>
        <taxon>Actinomycetota</taxon>
        <taxon>Actinomycetes</taxon>
        <taxon>Kitasatosporales</taxon>
        <taxon>Streptomycetaceae</taxon>
        <taxon>Kitasatospora</taxon>
    </lineage>
</organism>
<reference evidence="2" key="1">
    <citation type="submission" date="2024-07" db="EMBL/GenBank/DDBJ databases">
        <title>Complete genome sequences of cellulolytic bacteria, Kitasatospora sp. CMC57 and Streptomyces sp. CMC78, isolated from Japanese agricultural soil.</title>
        <authorList>
            <person name="Hashimoto T."/>
            <person name="Ito M."/>
            <person name="Iwamoto M."/>
            <person name="Fukahori D."/>
            <person name="Shoda T."/>
            <person name="Sakoda M."/>
            <person name="Morohoshi T."/>
            <person name="Mitsuboshi M."/>
            <person name="Nishizawa T."/>
        </authorList>
    </citation>
    <scope>NUCLEOTIDE SEQUENCE</scope>
    <source>
        <strain evidence="2">CMC57</strain>
    </source>
</reference>
<proteinExistence type="predicted"/>
<name>A0AB33JT27_9ACTN</name>
<dbReference type="InterPro" id="IPR057200">
    <property type="entry name" value="DUF7878"/>
</dbReference>
<accession>A0AB33JT27</accession>
<dbReference type="AlphaFoldDB" id="A0AB33JT27"/>
<gene>
    <name evidence="2" type="ORF">KCMC57_00930</name>
</gene>
<dbReference type="Pfam" id="PF25297">
    <property type="entry name" value="DUF7878"/>
    <property type="match status" value="1"/>
</dbReference>
<sequence>MGSARGDQALKFACRNFGAPDLRRRGLTASSAPVAVLLVDIEADLAISDGSRTLWNEERFPVAELARALSLWLRLPDGERGNFTFDSMTYDVLGAVRITASDEGWQVGSVFAADAPIPPVTWESLLPELVDFIEEVRDRVTALGINPDFIPGF</sequence>
<feature type="domain" description="DUF7878" evidence="1">
    <location>
        <begin position="36"/>
        <end position="139"/>
    </location>
</feature>
<protein>
    <recommendedName>
        <fullName evidence="1">DUF7878 domain-containing protein</fullName>
    </recommendedName>
</protein>